<feature type="signal peptide" evidence="1">
    <location>
        <begin position="1"/>
        <end position="27"/>
    </location>
</feature>
<accession>A0ABW7GWT7</accession>
<gene>
    <name evidence="2" type="ORF">ACG01O_07445</name>
</gene>
<evidence type="ECO:0000313" key="2">
    <source>
        <dbReference type="EMBL" id="MFG6466433.1"/>
    </source>
</evidence>
<keyword evidence="1" id="KW-0732">Signal</keyword>
<dbReference type="RefSeq" id="WP_394383071.1">
    <property type="nucleotide sequence ID" value="NZ_JBIGIB010000002.1"/>
</dbReference>
<dbReference type="SUPFAM" id="SSF48452">
    <property type="entry name" value="TPR-like"/>
    <property type="match status" value="1"/>
</dbReference>
<evidence type="ECO:0000256" key="1">
    <source>
        <dbReference type="SAM" id="SignalP"/>
    </source>
</evidence>
<dbReference type="EMBL" id="JBIGIB010000002">
    <property type="protein sequence ID" value="MFG6466433.1"/>
    <property type="molecule type" value="Genomic_DNA"/>
</dbReference>
<proteinExistence type="predicted"/>
<dbReference type="Proteomes" id="UP001606303">
    <property type="component" value="Unassembled WGS sequence"/>
</dbReference>
<feature type="chain" id="PRO_5045930820" evidence="1">
    <location>
        <begin position="28"/>
        <end position="235"/>
    </location>
</feature>
<dbReference type="Gene3D" id="1.25.40.10">
    <property type="entry name" value="Tetratricopeptide repeat domain"/>
    <property type="match status" value="1"/>
</dbReference>
<name>A0ABW7GWT7_9BURK</name>
<reference evidence="2 3" key="1">
    <citation type="submission" date="2024-08" db="EMBL/GenBank/DDBJ databases">
        <authorList>
            <person name="Lu H."/>
        </authorList>
    </citation>
    <scope>NUCLEOTIDE SEQUENCE [LARGE SCALE GENOMIC DNA]</scope>
    <source>
        <strain evidence="2 3">BYS87W</strain>
    </source>
</reference>
<organism evidence="2 3">
    <name type="scientific">Pelomonas baiyunensis</name>
    <dbReference type="NCBI Taxonomy" id="3299026"/>
    <lineage>
        <taxon>Bacteria</taxon>
        <taxon>Pseudomonadati</taxon>
        <taxon>Pseudomonadota</taxon>
        <taxon>Betaproteobacteria</taxon>
        <taxon>Burkholderiales</taxon>
        <taxon>Sphaerotilaceae</taxon>
        <taxon>Roseateles</taxon>
    </lineage>
</organism>
<protein>
    <submittedName>
        <fullName evidence="2">Tetratricopeptide repeat protein</fullName>
    </submittedName>
</protein>
<sequence>MKTGFYAPIVRLLAALSLLTGASAALAQRAAPPPAGCGEINNLYGPFDYRTAHESRRALVENAHFPRGVQTLTKRATGEFGHDIGYTLAVFPNHHRAILVMERLSSLERSDPPRGADMTIDCYYARGMAYTPDDHVFRMLYVSFLIRRDRLDEANKFLDYVVAQADDNPLTLFNAGMLFVDMKNYDKALIQAHKVMALGMTRPELRERLTAVGRWVEPDAKAGSAPDDAASQPSR</sequence>
<evidence type="ECO:0000313" key="3">
    <source>
        <dbReference type="Proteomes" id="UP001606303"/>
    </source>
</evidence>
<keyword evidence="3" id="KW-1185">Reference proteome</keyword>
<comment type="caution">
    <text evidence="2">The sequence shown here is derived from an EMBL/GenBank/DDBJ whole genome shotgun (WGS) entry which is preliminary data.</text>
</comment>
<dbReference type="InterPro" id="IPR011990">
    <property type="entry name" value="TPR-like_helical_dom_sf"/>
</dbReference>